<dbReference type="AlphaFoldDB" id="A0AAV4XRK5"/>
<dbReference type="Proteomes" id="UP001054945">
    <property type="component" value="Unassembled WGS sequence"/>
</dbReference>
<name>A0AAV4XRK5_CAEEX</name>
<organism evidence="2 3">
    <name type="scientific">Caerostris extrusa</name>
    <name type="common">Bark spider</name>
    <name type="synonym">Caerostris bankana</name>
    <dbReference type="NCBI Taxonomy" id="172846"/>
    <lineage>
        <taxon>Eukaryota</taxon>
        <taxon>Metazoa</taxon>
        <taxon>Ecdysozoa</taxon>
        <taxon>Arthropoda</taxon>
        <taxon>Chelicerata</taxon>
        <taxon>Arachnida</taxon>
        <taxon>Araneae</taxon>
        <taxon>Araneomorphae</taxon>
        <taxon>Entelegynae</taxon>
        <taxon>Araneoidea</taxon>
        <taxon>Araneidae</taxon>
        <taxon>Caerostris</taxon>
    </lineage>
</organism>
<protein>
    <submittedName>
        <fullName evidence="2">Uncharacterized protein</fullName>
    </submittedName>
</protein>
<dbReference type="EMBL" id="BPLR01018153">
    <property type="protein sequence ID" value="GIY97359.1"/>
    <property type="molecule type" value="Genomic_DNA"/>
</dbReference>
<gene>
    <name evidence="2" type="ORF">CEXT_617111</name>
</gene>
<feature type="compositionally biased region" description="Basic and acidic residues" evidence="1">
    <location>
        <begin position="43"/>
        <end position="54"/>
    </location>
</feature>
<accession>A0AAV4XRK5</accession>
<reference evidence="2 3" key="1">
    <citation type="submission" date="2021-06" db="EMBL/GenBank/DDBJ databases">
        <title>Caerostris extrusa draft genome.</title>
        <authorList>
            <person name="Kono N."/>
            <person name="Arakawa K."/>
        </authorList>
    </citation>
    <scope>NUCLEOTIDE SEQUENCE [LARGE SCALE GENOMIC DNA]</scope>
</reference>
<evidence type="ECO:0000313" key="2">
    <source>
        <dbReference type="EMBL" id="GIY97359.1"/>
    </source>
</evidence>
<proteinExistence type="predicted"/>
<evidence type="ECO:0000313" key="3">
    <source>
        <dbReference type="Proteomes" id="UP001054945"/>
    </source>
</evidence>
<sequence length="139" mass="16862">MGRAKLLPDEARWRRLESPDEADRRKRYSEALRKRWLEKRMEKRFGPKRREDPRQSMSMKTRYNENVMPRNIRKRPTVHHRLINDVVLITSLLLPMYYEDVPFHPHPLWDKAKKIVSSKPFLTVHCIDVYVVNENSDDH</sequence>
<comment type="caution">
    <text evidence="2">The sequence shown here is derived from an EMBL/GenBank/DDBJ whole genome shotgun (WGS) entry which is preliminary data.</text>
</comment>
<keyword evidence="3" id="KW-1185">Reference proteome</keyword>
<feature type="region of interest" description="Disordered" evidence="1">
    <location>
        <begin position="43"/>
        <end position="71"/>
    </location>
</feature>
<evidence type="ECO:0000256" key="1">
    <source>
        <dbReference type="SAM" id="MobiDB-lite"/>
    </source>
</evidence>